<dbReference type="InterPro" id="IPR036515">
    <property type="entry name" value="Transposase_17_sf"/>
</dbReference>
<dbReference type="RefSeq" id="WP_044346750.1">
    <property type="nucleotide sequence ID" value="NZ_AZAC01000003.1"/>
</dbReference>
<keyword evidence="3" id="KW-1185">Reference proteome</keyword>
<dbReference type="Gene3D" id="3.30.70.1290">
    <property type="entry name" value="Transposase IS200-like"/>
    <property type="match status" value="1"/>
</dbReference>
<proteinExistence type="predicted"/>
<dbReference type="InterPro" id="IPR002686">
    <property type="entry name" value="Transposase_17"/>
</dbReference>
<name>A0A0D2GKJ3_9BACT</name>
<dbReference type="STRING" id="1429043.X474_03700"/>
<dbReference type="GO" id="GO:0004803">
    <property type="term" value="F:transposase activity"/>
    <property type="evidence" value="ECO:0007669"/>
    <property type="project" value="InterPro"/>
</dbReference>
<dbReference type="GO" id="GO:0006313">
    <property type="term" value="P:DNA transposition"/>
    <property type="evidence" value="ECO:0007669"/>
    <property type="project" value="InterPro"/>
</dbReference>
<dbReference type="InParanoid" id="A0A0D2GKJ3"/>
<dbReference type="OrthoDB" id="9800147at2"/>
<evidence type="ECO:0000313" key="2">
    <source>
        <dbReference type="EMBL" id="KIX15282.1"/>
    </source>
</evidence>
<accession>A0A0D2GKJ3</accession>
<dbReference type="Pfam" id="PF01797">
    <property type="entry name" value="Y1_Tnp"/>
    <property type="match status" value="1"/>
</dbReference>
<reference evidence="2 3" key="1">
    <citation type="submission" date="2013-11" db="EMBL/GenBank/DDBJ databases">
        <title>Metagenomic analysis of a methanogenic consortium involved in long chain n-alkane degradation.</title>
        <authorList>
            <person name="Davidova I.A."/>
            <person name="Callaghan A.V."/>
            <person name="Wawrik B."/>
            <person name="Pruitt S."/>
            <person name="Marks C."/>
            <person name="Duncan K.E."/>
            <person name="Suflita J.M."/>
        </authorList>
    </citation>
    <scope>NUCLEOTIDE SEQUENCE [LARGE SCALE GENOMIC DNA]</scope>
    <source>
        <strain evidence="2 3">SPR</strain>
    </source>
</reference>
<dbReference type="NCBIfam" id="NF047646">
    <property type="entry name" value="REP_Tyr_transpos"/>
    <property type="match status" value="1"/>
</dbReference>
<protein>
    <recommendedName>
        <fullName evidence="1">Transposase IS200-like domain-containing protein</fullName>
    </recommendedName>
</protein>
<dbReference type="SMART" id="SM01321">
    <property type="entry name" value="Y1_Tnp"/>
    <property type="match status" value="1"/>
</dbReference>
<dbReference type="EMBL" id="AZAC01000003">
    <property type="protein sequence ID" value="KIX15282.1"/>
    <property type="molecule type" value="Genomic_DNA"/>
</dbReference>
<gene>
    <name evidence="2" type="ORF">X474_03700</name>
</gene>
<dbReference type="PANTHER" id="PTHR34322:SF2">
    <property type="entry name" value="TRANSPOSASE IS200-LIKE DOMAIN-CONTAINING PROTEIN"/>
    <property type="match status" value="1"/>
</dbReference>
<evidence type="ECO:0000313" key="3">
    <source>
        <dbReference type="Proteomes" id="UP000032233"/>
    </source>
</evidence>
<dbReference type="Proteomes" id="UP000032233">
    <property type="component" value="Unassembled WGS sequence"/>
</dbReference>
<dbReference type="AlphaFoldDB" id="A0A0D2GKJ3"/>
<dbReference type="PANTHER" id="PTHR34322">
    <property type="entry name" value="TRANSPOSASE, Y1_TNP DOMAIN-CONTAINING"/>
    <property type="match status" value="1"/>
</dbReference>
<feature type="domain" description="Transposase IS200-like" evidence="1">
    <location>
        <begin position="9"/>
        <end position="126"/>
    </location>
</feature>
<organism evidence="2 3">
    <name type="scientific">Dethiosulfatarculus sandiegensis</name>
    <dbReference type="NCBI Taxonomy" id="1429043"/>
    <lineage>
        <taxon>Bacteria</taxon>
        <taxon>Pseudomonadati</taxon>
        <taxon>Thermodesulfobacteriota</taxon>
        <taxon>Desulfarculia</taxon>
        <taxon>Desulfarculales</taxon>
        <taxon>Desulfarculaceae</taxon>
        <taxon>Dethiosulfatarculus</taxon>
    </lineage>
</organism>
<evidence type="ECO:0000259" key="1">
    <source>
        <dbReference type="SMART" id="SM01321"/>
    </source>
</evidence>
<sequence>MPRPLRASKGGVVYHVINRANTRMTIFENESDYQAFEKAIVEAHERRPIRIIDYCIMPNHWHMVLWPEQDADLSAFLGWLTMTHTQRWHANHGTTGSGHLYQGRFKSFPVQTDRHYYTVCRYVVRNPVRAGLVDRAEKWPWSSVGLKQSVNSKTAGLLSDGPLERPIDWLEFVNQPETDSDLASLRESIQRGRPFGEMDWLKRVVKDFGMESTLRPRGRPRKSVN</sequence>
<dbReference type="GO" id="GO:0003677">
    <property type="term" value="F:DNA binding"/>
    <property type="evidence" value="ECO:0007669"/>
    <property type="project" value="InterPro"/>
</dbReference>
<dbReference type="FunCoup" id="A0A0D2GKJ3">
    <property type="interactions" value="80"/>
</dbReference>
<comment type="caution">
    <text evidence="2">The sequence shown here is derived from an EMBL/GenBank/DDBJ whole genome shotgun (WGS) entry which is preliminary data.</text>
</comment>
<dbReference type="SUPFAM" id="SSF143422">
    <property type="entry name" value="Transposase IS200-like"/>
    <property type="match status" value="1"/>
</dbReference>